<organism evidence="2 3">
    <name type="scientific">Wickerhamomyces pijperi</name>
    <name type="common">Yeast</name>
    <name type="synonym">Pichia pijperi</name>
    <dbReference type="NCBI Taxonomy" id="599730"/>
    <lineage>
        <taxon>Eukaryota</taxon>
        <taxon>Fungi</taxon>
        <taxon>Dikarya</taxon>
        <taxon>Ascomycota</taxon>
        <taxon>Saccharomycotina</taxon>
        <taxon>Saccharomycetes</taxon>
        <taxon>Phaffomycetales</taxon>
        <taxon>Wickerhamomycetaceae</taxon>
        <taxon>Wickerhamomyces</taxon>
    </lineage>
</organism>
<protein>
    <recommendedName>
        <fullName evidence="1">Glutaredoxin-like protein</fullName>
    </recommendedName>
</protein>
<name>A0A9P8QAI1_WICPI</name>
<dbReference type="InterPro" id="IPR036249">
    <property type="entry name" value="Thioredoxin-like_sf"/>
</dbReference>
<comment type="caution">
    <text evidence="2">The sequence shown here is derived from an EMBL/GenBank/DDBJ whole genome shotgun (WGS) entry which is preliminary data.</text>
</comment>
<evidence type="ECO:0000313" key="3">
    <source>
        <dbReference type="Proteomes" id="UP000774326"/>
    </source>
</evidence>
<dbReference type="Gene3D" id="3.40.30.10">
    <property type="entry name" value="Glutaredoxin"/>
    <property type="match status" value="1"/>
</dbReference>
<reference evidence="2" key="1">
    <citation type="journal article" date="2021" name="Open Biol.">
        <title>Shared evolutionary footprints suggest mitochondrial oxidative damage underlies multiple complex I losses in fungi.</title>
        <authorList>
            <person name="Schikora-Tamarit M.A."/>
            <person name="Marcet-Houben M."/>
            <person name="Nosek J."/>
            <person name="Gabaldon T."/>
        </authorList>
    </citation>
    <scope>NUCLEOTIDE SEQUENCE</scope>
    <source>
        <strain evidence="2">CBS2887</strain>
    </source>
</reference>
<dbReference type="PANTHER" id="PTHR33558">
    <property type="entry name" value="GLUTAREDOXIN-LIKE PROTEIN C5ORF63 HOMOLOG"/>
    <property type="match status" value="1"/>
</dbReference>
<dbReference type="Pfam" id="PF05768">
    <property type="entry name" value="Glrx-like"/>
    <property type="match status" value="1"/>
</dbReference>
<evidence type="ECO:0000256" key="1">
    <source>
        <dbReference type="RuleBase" id="RU363082"/>
    </source>
</evidence>
<accession>A0A9P8QAI1</accession>
<keyword evidence="1" id="KW-0813">Transport</keyword>
<keyword evidence="3" id="KW-1185">Reference proteome</keyword>
<keyword evidence="1" id="KW-0249">Electron transport</keyword>
<dbReference type="PANTHER" id="PTHR33558:SF1">
    <property type="entry name" value="GLUTAREDOXIN-LIKE PROTEIN C5ORF63 HOMOLOG"/>
    <property type="match status" value="1"/>
</dbReference>
<dbReference type="Proteomes" id="UP000774326">
    <property type="component" value="Unassembled WGS sequence"/>
</dbReference>
<dbReference type="EMBL" id="JAEUBG010001046">
    <property type="protein sequence ID" value="KAH3686992.1"/>
    <property type="molecule type" value="Genomic_DNA"/>
</dbReference>
<sequence length="136" mass="16019">MLRNQLFTLNNTSRRLFSSSSILRTRSNINNIDTTQQSKPKPTEAVWLTLYAKQGCSLCDKAKVVLDSVRVNPSLNKTLNYQYVDITDPQNNQWWDAYCFDVPVVHLDRYNQKQPVKFMHYLNEEKIVEEINKDFE</sequence>
<dbReference type="OrthoDB" id="429967at2759"/>
<comment type="similarity">
    <text evidence="1">Belongs to the glutaredoxin family.</text>
</comment>
<dbReference type="InterPro" id="IPR008554">
    <property type="entry name" value="Glutaredoxin-like"/>
</dbReference>
<evidence type="ECO:0000313" key="2">
    <source>
        <dbReference type="EMBL" id="KAH3686992.1"/>
    </source>
</evidence>
<dbReference type="SUPFAM" id="SSF52833">
    <property type="entry name" value="Thioredoxin-like"/>
    <property type="match status" value="1"/>
</dbReference>
<gene>
    <name evidence="2" type="ORF">WICPIJ_002017</name>
</gene>
<dbReference type="InterPro" id="IPR052565">
    <property type="entry name" value="Glutaredoxin-like_YDR286C"/>
</dbReference>
<proteinExistence type="inferred from homology"/>
<reference evidence="2" key="2">
    <citation type="submission" date="2021-01" db="EMBL/GenBank/DDBJ databases">
        <authorList>
            <person name="Schikora-Tamarit M.A."/>
        </authorList>
    </citation>
    <scope>NUCLEOTIDE SEQUENCE</scope>
    <source>
        <strain evidence="2">CBS2887</strain>
    </source>
</reference>
<dbReference type="AlphaFoldDB" id="A0A9P8QAI1"/>